<dbReference type="EMBL" id="AP022821">
    <property type="protein sequence ID" value="BCA90481.1"/>
    <property type="molecule type" value="Genomic_DNA"/>
</dbReference>
<evidence type="ECO:0000313" key="2">
    <source>
        <dbReference type="Proteomes" id="UP000503197"/>
    </source>
</evidence>
<gene>
    <name evidence="1" type="ORF">HMSLTHF_02560</name>
</gene>
<evidence type="ECO:0000313" key="1">
    <source>
        <dbReference type="EMBL" id="BCA90481.1"/>
    </source>
</evidence>
<protein>
    <submittedName>
        <fullName evidence="1">Uncharacterized protein</fullName>
    </submittedName>
</protein>
<reference evidence="1 2" key="1">
    <citation type="submission" date="2020-02" db="EMBL/GenBank/DDBJ databases">
        <title>Complete Genome Sequence of Halomonas meridiana strain BAA-801, Isolated from Deep Sea Thermal Vent.</title>
        <authorList>
            <person name="Takahashi Y."/>
            <person name="Takahashi H."/>
            <person name="Galipon J."/>
            <person name="Arakawa K."/>
        </authorList>
    </citation>
    <scope>NUCLEOTIDE SEQUENCE [LARGE SCALE GENOMIC DNA]</scope>
    <source>
        <strain evidence="1 2">Slthf1</strain>
    </source>
</reference>
<dbReference type="RefSeq" id="WP_058578200.1">
    <property type="nucleotide sequence ID" value="NZ_AP022821.1"/>
</dbReference>
<dbReference type="Proteomes" id="UP000503197">
    <property type="component" value="Chromosome"/>
</dbReference>
<sequence>MSDFQAYNEASQHLNILRNTVALVEIALNDAAEGDKQVAPHVLAAVLYGTQHHLDTLEQLTTCLFQTTAHKPQPVPDPGTKLTGLLRTMRQEAADAEERGHEIMPSALTHYAHLFEEALAASQMQSEVSHG</sequence>
<name>A0A6F8SQB0_9GAMM</name>
<dbReference type="AlphaFoldDB" id="A0A6F8SQB0"/>
<proteinExistence type="predicted"/>
<accession>A0A6F8SQB0</accession>
<organism evidence="1 2">
    <name type="scientific">Vreelandella aquamarina</name>
    <dbReference type="NCBI Taxonomy" id="77097"/>
    <lineage>
        <taxon>Bacteria</taxon>
        <taxon>Pseudomonadati</taxon>
        <taxon>Pseudomonadota</taxon>
        <taxon>Gammaproteobacteria</taxon>
        <taxon>Oceanospirillales</taxon>
        <taxon>Halomonadaceae</taxon>
        <taxon>Vreelandella</taxon>
    </lineage>
</organism>